<evidence type="ECO:0000313" key="5">
    <source>
        <dbReference type="EMBL" id="GMT08406.1"/>
    </source>
</evidence>
<feature type="region of interest" description="Disordered" evidence="4">
    <location>
        <begin position="184"/>
        <end position="297"/>
    </location>
</feature>
<dbReference type="InterPro" id="IPR050328">
    <property type="entry name" value="Dev_Immune_Receptor"/>
</dbReference>
<feature type="compositionally biased region" description="Basic and acidic residues" evidence="4">
    <location>
        <begin position="288"/>
        <end position="297"/>
    </location>
</feature>
<reference evidence="5" key="1">
    <citation type="submission" date="2023-10" db="EMBL/GenBank/DDBJ databases">
        <title>Genome assembly of Pristionchus species.</title>
        <authorList>
            <person name="Yoshida K."/>
            <person name="Sommer R.J."/>
        </authorList>
    </citation>
    <scope>NUCLEOTIDE SEQUENCE</scope>
    <source>
        <strain evidence="5">RS0144</strain>
    </source>
</reference>
<dbReference type="PANTHER" id="PTHR24373">
    <property type="entry name" value="SLIT RELATED LEUCINE-RICH REPEAT NEURONAL PROTEIN"/>
    <property type="match status" value="1"/>
</dbReference>
<dbReference type="InterPro" id="IPR032675">
    <property type="entry name" value="LRR_dom_sf"/>
</dbReference>
<dbReference type="Proteomes" id="UP001432027">
    <property type="component" value="Unassembled WGS sequence"/>
</dbReference>
<dbReference type="PANTHER" id="PTHR24373:SF398">
    <property type="entry name" value="LEUCINE-RICH REPEAT-CONTAINING G-PROTEIN COUPLED RECEPTOR 6"/>
    <property type="match status" value="1"/>
</dbReference>
<keyword evidence="6" id="KW-1185">Reference proteome</keyword>
<dbReference type="SMART" id="SM00369">
    <property type="entry name" value="LRR_TYP"/>
    <property type="match status" value="3"/>
</dbReference>
<feature type="compositionally biased region" description="Acidic residues" evidence="4">
    <location>
        <begin position="206"/>
        <end position="230"/>
    </location>
</feature>
<dbReference type="GO" id="GO:0031012">
    <property type="term" value="C:extracellular matrix"/>
    <property type="evidence" value="ECO:0007669"/>
    <property type="project" value="TreeGrafter"/>
</dbReference>
<dbReference type="Pfam" id="PF13855">
    <property type="entry name" value="LRR_8"/>
    <property type="match status" value="1"/>
</dbReference>
<name>A0AAV5UPN8_9BILA</name>
<dbReference type="SUPFAM" id="SSF52058">
    <property type="entry name" value="L domain-like"/>
    <property type="match status" value="1"/>
</dbReference>
<sequence>MSQFEHAQVVDLSFNYIKKVEADTFSGLESLQHITSRANKNSGNRPGRLLRTPLLLLWLPNNCISNVTAAMFQGAPFLRQVSLANNNINDIEPLSFAHLANLHTLDLAYNRIMELRNNAISGSDYLTVRLQENPMICEDESYHVMNGAEPVYLTGEPNIICKGNWKMLPAPVCPQGVPRPLPSPCCQKDQGRASKLPSTTTTAAPESEELPDYGEEGSGEDEEEEEEEVADVPLVKVVAPNTTTAAAAPAPAKTTAKPVHRKVVEEEVLEDETEEIEDEEEEEEEGELNLKETRRKK</sequence>
<evidence type="ECO:0000256" key="2">
    <source>
        <dbReference type="ARBA" id="ARBA00022729"/>
    </source>
</evidence>
<dbReference type="GO" id="GO:0005615">
    <property type="term" value="C:extracellular space"/>
    <property type="evidence" value="ECO:0007669"/>
    <property type="project" value="TreeGrafter"/>
</dbReference>
<protein>
    <submittedName>
        <fullName evidence="5">Uncharacterized protein</fullName>
    </submittedName>
</protein>
<proteinExistence type="predicted"/>
<accession>A0AAV5UPN8</accession>
<dbReference type="EMBL" id="BTSX01000077">
    <property type="protein sequence ID" value="GMT08406.1"/>
    <property type="molecule type" value="Genomic_DNA"/>
</dbReference>
<keyword evidence="1" id="KW-0433">Leucine-rich repeat</keyword>
<dbReference type="InterPro" id="IPR001611">
    <property type="entry name" value="Leu-rich_rpt"/>
</dbReference>
<dbReference type="AlphaFoldDB" id="A0AAV5UPN8"/>
<evidence type="ECO:0000256" key="1">
    <source>
        <dbReference type="ARBA" id="ARBA00022614"/>
    </source>
</evidence>
<dbReference type="Gene3D" id="3.80.10.10">
    <property type="entry name" value="Ribonuclease Inhibitor"/>
    <property type="match status" value="1"/>
</dbReference>
<dbReference type="InterPro" id="IPR003591">
    <property type="entry name" value="Leu-rich_rpt_typical-subtyp"/>
</dbReference>
<keyword evidence="2" id="KW-0732">Signal</keyword>
<evidence type="ECO:0000313" key="6">
    <source>
        <dbReference type="Proteomes" id="UP001432027"/>
    </source>
</evidence>
<comment type="caution">
    <text evidence="5">The sequence shown here is derived from an EMBL/GenBank/DDBJ whole genome shotgun (WGS) entry which is preliminary data.</text>
</comment>
<organism evidence="5 6">
    <name type="scientific">Pristionchus entomophagus</name>
    <dbReference type="NCBI Taxonomy" id="358040"/>
    <lineage>
        <taxon>Eukaryota</taxon>
        <taxon>Metazoa</taxon>
        <taxon>Ecdysozoa</taxon>
        <taxon>Nematoda</taxon>
        <taxon>Chromadorea</taxon>
        <taxon>Rhabditida</taxon>
        <taxon>Rhabditina</taxon>
        <taxon>Diplogasteromorpha</taxon>
        <taxon>Diplogasteroidea</taxon>
        <taxon>Neodiplogasteridae</taxon>
        <taxon>Pristionchus</taxon>
    </lineage>
</organism>
<evidence type="ECO:0000256" key="3">
    <source>
        <dbReference type="ARBA" id="ARBA00022737"/>
    </source>
</evidence>
<feature type="compositionally biased region" description="Acidic residues" evidence="4">
    <location>
        <begin position="266"/>
        <end position="287"/>
    </location>
</feature>
<keyword evidence="3" id="KW-0677">Repeat</keyword>
<feature type="compositionally biased region" description="Low complexity" evidence="4">
    <location>
        <begin position="196"/>
        <end position="205"/>
    </location>
</feature>
<evidence type="ECO:0000256" key="4">
    <source>
        <dbReference type="SAM" id="MobiDB-lite"/>
    </source>
</evidence>
<dbReference type="PROSITE" id="PS51450">
    <property type="entry name" value="LRR"/>
    <property type="match status" value="2"/>
</dbReference>
<feature type="compositionally biased region" description="Low complexity" evidence="4">
    <location>
        <begin position="235"/>
        <end position="257"/>
    </location>
</feature>
<gene>
    <name evidence="5" type="ORF">PENTCL1PPCAC_30580</name>
</gene>